<sequence length="274" mass="30052">MKLHLLLAAGVAFLTASTQVLAGATLDRIEQKKELVGVLMESYPPFSFLNEENQLDGFDVDVAKAVADRLGVRLRLETPSWDVIAAGRWGGRYDICICSMTPSKARAEVFSFPVEYYASPAVIVVNAEDQRIHSARDLSGKKVGLTSASSYESYLQKNLVIEGAEDTPLEYPFDNVQIAPYDTDNVAFHDLALGAGVRLDAILTNLVTAQPRLAQDQRFKLAGEPLYAEPNSVAIEKGDAEWEARVREVFAELKRDGTLSGLSQKWIGADISSR</sequence>
<feature type="chain" id="PRO_5020483914" evidence="5">
    <location>
        <begin position="23"/>
        <end position="274"/>
    </location>
</feature>
<dbReference type="InterPro" id="IPR018313">
    <property type="entry name" value="SBP_3_CS"/>
</dbReference>
<dbReference type="Pfam" id="PF00497">
    <property type="entry name" value="SBP_bac_3"/>
    <property type="match status" value="1"/>
</dbReference>
<keyword evidence="3 5" id="KW-0732">Signal</keyword>
<comment type="caution">
    <text evidence="7">The sequence shown here is derived from an EMBL/GenBank/DDBJ whole genome shotgun (WGS) entry which is preliminary data.</text>
</comment>
<dbReference type="SUPFAM" id="SSF53850">
    <property type="entry name" value="Periplasmic binding protein-like II"/>
    <property type="match status" value="1"/>
</dbReference>
<evidence type="ECO:0000256" key="2">
    <source>
        <dbReference type="ARBA" id="ARBA00010333"/>
    </source>
</evidence>
<evidence type="ECO:0000256" key="1">
    <source>
        <dbReference type="ARBA" id="ARBA00004196"/>
    </source>
</evidence>
<feature type="signal peptide" evidence="5">
    <location>
        <begin position="1"/>
        <end position="22"/>
    </location>
</feature>
<dbReference type="PROSITE" id="PS01039">
    <property type="entry name" value="SBP_BACTERIAL_3"/>
    <property type="match status" value="1"/>
</dbReference>
<evidence type="ECO:0000256" key="3">
    <source>
        <dbReference type="ARBA" id="ARBA00022729"/>
    </source>
</evidence>
<dbReference type="RefSeq" id="WP_131185645.1">
    <property type="nucleotide sequence ID" value="NZ_QJUO01000032.1"/>
</dbReference>
<organism evidence="7 8">
    <name type="scientific">Stutzerimonas kirkiae</name>
    <dbReference type="NCBI Taxonomy" id="2211392"/>
    <lineage>
        <taxon>Bacteria</taxon>
        <taxon>Pseudomonadati</taxon>
        <taxon>Pseudomonadota</taxon>
        <taxon>Gammaproteobacteria</taxon>
        <taxon>Pseudomonadales</taxon>
        <taxon>Pseudomonadaceae</taxon>
        <taxon>Stutzerimonas</taxon>
    </lineage>
</organism>
<dbReference type="GO" id="GO:0030313">
    <property type="term" value="C:cell envelope"/>
    <property type="evidence" value="ECO:0007669"/>
    <property type="project" value="UniProtKB-SubCell"/>
</dbReference>
<dbReference type="AlphaFoldDB" id="A0A4Q9RDN7"/>
<dbReference type="PANTHER" id="PTHR35936">
    <property type="entry name" value="MEMBRANE-BOUND LYTIC MUREIN TRANSGLYCOSYLASE F"/>
    <property type="match status" value="1"/>
</dbReference>
<dbReference type="InterPro" id="IPR001638">
    <property type="entry name" value="Solute-binding_3/MltF_N"/>
</dbReference>
<gene>
    <name evidence="7" type="ORF">DNJ96_05300</name>
</gene>
<evidence type="ECO:0000313" key="7">
    <source>
        <dbReference type="EMBL" id="TBU98656.1"/>
    </source>
</evidence>
<dbReference type="Gene3D" id="3.40.190.10">
    <property type="entry name" value="Periplasmic binding protein-like II"/>
    <property type="match status" value="2"/>
</dbReference>
<protein>
    <submittedName>
        <fullName evidence="7">Amino acid ABC transporter substrate-binding protein</fullName>
    </submittedName>
</protein>
<proteinExistence type="inferred from homology"/>
<evidence type="ECO:0000256" key="4">
    <source>
        <dbReference type="RuleBase" id="RU003744"/>
    </source>
</evidence>
<dbReference type="PANTHER" id="PTHR35936:SF19">
    <property type="entry name" value="AMINO-ACID-BINDING PROTEIN YXEM-RELATED"/>
    <property type="match status" value="1"/>
</dbReference>
<keyword evidence="8" id="KW-1185">Reference proteome</keyword>
<name>A0A4Q9RDN7_9GAMM</name>
<feature type="domain" description="Solute-binding protein family 3/N-terminal" evidence="6">
    <location>
        <begin position="35"/>
        <end position="270"/>
    </location>
</feature>
<comment type="similarity">
    <text evidence="2 4">Belongs to the bacterial solute-binding protein 3 family.</text>
</comment>
<reference evidence="7 8" key="1">
    <citation type="submission" date="2018-06" db="EMBL/GenBank/DDBJ databases">
        <title>Three novel Pseudomonas species isolated from symptomatic oak.</title>
        <authorList>
            <person name="Bueno-Gonzalez V."/>
            <person name="Brady C."/>
        </authorList>
    </citation>
    <scope>NUCLEOTIDE SEQUENCE [LARGE SCALE GENOMIC DNA]</scope>
    <source>
        <strain evidence="7 8">P17C</strain>
    </source>
</reference>
<accession>A0A4Q9RDN7</accession>
<evidence type="ECO:0000259" key="6">
    <source>
        <dbReference type="SMART" id="SM00062"/>
    </source>
</evidence>
<dbReference type="Proteomes" id="UP000292639">
    <property type="component" value="Unassembled WGS sequence"/>
</dbReference>
<evidence type="ECO:0000256" key="5">
    <source>
        <dbReference type="SAM" id="SignalP"/>
    </source>
</evidence>
<dbReference type="EMBL" id="QJUP01000004">
    <property type="protein sequence ID" value="TBU98656.1"/>
    <property type="molecule type" value="Genomic_DNA"/>
</dbReference>
<dbReference type="SMART" id="SM00062">
    <property type="entry name" value="PBPb"/>
    <property type="match status" value="1"/>
</dbReference>
<comment type="subcellular location">
    <subcellularLocation>
        <location evidence="1">Cell envelope</location>
    </subcellularLocation>
</comment>
<evidence type="ECO:0000313" key="8">
    <source>
        <dbReference type="Proteomes" id="UP000292639"/>
    </source>
</evidence>
<dbReference type="CDD" id="cd13713">
    <property type="entry name" value="PBP2_Cystine_like_1"/>
    <property type="match status" value="1"/>
</dbReference>